<proteinExistence type="predicted"/>
<dbReference type="EMBL" id="CDMZ01000951">
    <property type="protein sequence ID" value="CEM24531.1"/>
    <property type="molecule type" value="Genomic_DNA"/>
</dbReference>
<dbReference type="AlphaFoldDB" id="A0A0G4G780"/>
<evidence type="ECO:0000313" key="2">
    <source>
        <dbReference type="EMBL" id="CEM24531.1"/>
    </source>
</evidence>
<organism evidence="2">
    <name type="scientific">Chromera velia CCMP2878</name>
    <dbReference type="NCBI Taxonomy" id="1169474"/>
    <lineage>
        <taxon>Eukaryota</taxon>
        <taxon>Sar</taxon>
        <taxon>Alveolata</taxon>
        <taxon>Colpodellida</taxon>
        <taxon>Chromeraceae</taxon>
        <taxon>Chromera</taxon>
    </lineage>
</organism>
<protein>
    <submittedName>
        <fullName evidence="2">Uncharacterized protein</fullName>
    </submittedName>
</protein>
<evidence type="ECO:0000256" key="1">
    <source>
        <dbReference type="SAM" id="MobiDB-lite"/>
    </source>
</evidence>
<dbReference type="VEuPathDB" id="CryptoDB:Cvel_20595"/>
<feature type="compositionally biased region" description="Basic and acidic residues" evidence="1">
    <location>
        <begin position="21"/>
        <end position="37"/>
    </location>
</feature>
<accession>A0A0G4G780</accession>
<feature type="compositionally biased region" description="Polar residues" evidence="1">
    <location>
        <begin position="69"/>
        <end position="80"/>
    </location>
</feature>
<name>A0A0G4G780_9ALVE</name>
<reference evidence="2" key="1">
    <citation type="submission" date="2014-11" db="EMBL/GenBank/DDBJ databases">
        <authorList>
            <person name="Otto D Thomas"/>
            <person name="Naeem Raeece"/>
        </authorList>
    </citation>
    <scope>NUCLEOTIDE SEQUENCE</scope>
</reference>
<feature type="region of interest" description="Disordered" evidence="1">
    <location>
        <begin position="1"/>
        <end position="80"/>
    </location>
</feature>
<sequence>MSEPVSGGEIAAVSNEIGPRAVRETYPAHDPRREALKARQSTLVDANPSAEDNVDGELRPGHSDGGPMQTATSETAYTMESTEATRSIRCALVGGSVDVSSCMRGSRAGLSLDEQPGACRSDTDAGPNGTVAVVTGQNDAEMCAVFSSGLRNESEGGGQEAQVFCCRKKIRFRDEEETGGGVENTVEVFEYEKEAEWHWSDFLEEGEEGHAPLTAHEMQALLDACVSLC</sequence>
<gene>
    <name evidence="2" type="ORF">Cvel_20595</name>
</gene>